<feature type="domain" description="SpoVT-AbrB" evidence="8">
    <location>
        <begin position="4"/>
        <end position="46"/>
    </location>
</feature>
<dbReference type="InterPro" id="IPR035642">
    <property type="entry name" value="MraZ_N"/>
</dbReference>
<dbReference type="SUPFAM" id="SSF89447">
    <property type="entry name" value="AbrB/MazE/MraZ-like"/>
    <property type="match status" value="1"/>
</dbReference>
<dbReference type="PANTHER" id="PTHR34701">
    <property type="entry name" value="TRANSCRIPTIONAL REGULATOR MRAZ"/>
    <property type="match status" value="1"/>
</dbReference>
<dbReference type="Pfam" id="PF02381">
    <property type="entry name" value="MraZ"/>
    <property type="match status" value="2"/>
</dbReference>
<dbReference type="InterPro" id="IPR003444">
    <property type="entry name" value="MraZ"/>
</dbReference>
<evidence type="ECO:0000313" key="9">
    <source>
        <dbReference type="EMBL" id="TCG10494.1"/>
    </source>
</evidence>
<feature type="domain" description="SpoVT-AbrB" evidence="8">
    <location>
        <begin position="75"/>
        <end position="118"/>
    </location>
</feature>
<dbReference type="OrthoDB" id="9807753at2"/>
<dbReference type="InterPro" id="IPR007159">
    <property type="entry name" value="SpoVT-AbrB_dom"/>
</dbReference>
<evidence type="ECO:0000256" key="5">
    <source>
        <dbReference type="ARBA" id="ARBA00023125"/>
    </source>
</evidence>
<accession>A0A4R0XJ97</accession>
<dbReference type="InterPro" id="IPR020603">
    <property type="entry name" value="MraZ_dom"/>
</dbReference>
<comment type="subunit">
    <text evidence="7">Forms oligomers.</text>
</comment>
<dbReference type="PANTHER" id="PTHR34701:SF1">
    <property type="entry name" value="TRANSCRIPTIONAL REGULATOR MRAZ"/>
    <property type="match status" value="1"/>
</dbReference>
<dbReference type="GO" id="GO:0000976">
    <property type="term" value="F:transcription cis-regulatory region binding"/>
    <property type="evidence" value="ECO:0007669"/>
    <property type="project" value="TreeGrafter"/>
</dbReference>
<evidence type="ECO:0000313" key="10">
    <source>
        <dbReference type="Proteomes" id="UP000291072"/>
    </source>
</evidence>
<keyword evidence="10" id="KW-1185">Reference proteome</keyword>
<keyword evidence="5 7" id="KW-0238">DNA-binding</keyword>
<dbReference type="InterPro" id="IPR035644">
    <property type="entry name" value="MraZ_C"/>
</dbReference>
<dbReference type="GO" id="GO:0003700">
    <property type="term" value="F:DNA-binding transcription factor activity"/>
    <property type="evidence" value="ECO:0007669"/>
    <property type="project" value="UniProtKB-UniRule"/>
</dbReference>
<keyword evidence="4 7" id="KW-0805">Transcription regulation</keyword>
<evidence type="ECO:0000259" key="8">
    <source>
        <dbReference type="PROSITE" id="PS51740"/>
    </source>
</evidence>
<sequence length="146" mass="16628">MFGHFHRSLDDKKRIVLPAKFRKELGDVVYATFGPDGILELRSADEFEAMRAKLMSNNMLNKNLRIFVRKIFGNTVDLKVDKLGRINIPDHFILKAAIKKEVSFVGVGNKVELWDKTAYESFQNEVDSEGSYDELANALFESGVEI</sequence>
<reference evidence="9 10" key="1">
    <citation type="submission" date="2018-02" db="EMBL/GenBank/DDBJ databases">
        <title>Mycoplasma marinum and Mycoplasma todarodis sp. nov., moderately halophilic and psychrotolerant mycoplasmas isolated from cephalopods.</title>
        <authorList>
            <person name="Viver T."/>
        </authorList>
    </citation>
    <scope>NUCLEOTIDE SEQUENCE [LARGE SCALE GENOMIC DNA]</scope>
    <source>
        <strain evidence="9 10">5H</strain>
    </source>
</reference>
<dbReference type="GO" id="GO:2000143">
    <property type="term" value="P:negative regulation of DNA-templated transcription initiation"/>
    <property type="evidence" value="ECO:0007669"/>
    <property type="project" value="TreeGrafter"/>
</dbReference>
<dbReference type="HAMAP" id="MF_01008">
    <property type="entry name" value="MraZ"/>
    <property type="match status" value="1"/>
</dbReference>
<dbReference type="CDD" id="cd16320">
    <property type="entry name" value="MraZ_N"/>
    <property type="match status" value="1"/>
</dbReference>
<evidence type="ECO:0000256" key="1">
    <source>
        <dbReference type="ARBA" id="ARBA00013860"/>
    </source>
</evidence>
<dbReference type="GO" id="GO:0009295">
    <property type="term" value="C:nucleoid"/>
    <property type="evidence" value="ECO:0007669"/>
    <property type="project" value="UniProtKB-SubCell"/>
</dbReference>
<dbReference type="InterPro" id="IPR038619">
    <property type="entry name" value="MraZ_sf"/>
</dbReference>
<dbReference type="GO" id="GO:0005737">
    <property type="term" value="C:cytoplasm"/>
    <property type="evidence" value="ECO:0007669"/>
    <property type="project" value="UniProtKB-UniRule"/>
</dbReference>
<evidence type="ECO:0000256" key="7">
    <source>
        <dbReference type="HAMAP-Rule" id="MF_01008"/>
    </source>
</evidence>
<keyword evidence="6 7" id="KW-0804">Transcription</keyword>
<evidence type="ECO:0000256" key="2">
    <source>
        <dbReference type="ARBA" id="ARBA00022490"/>
    </source>
</evidence>
<dbReference type="Proteomes" id="UP000291072">
    <property type="component" value="Unassembled WGS sequence"/>
</dbReference>
<keyword evidence="3" id="KW-0677">Repeat</keyword>
<gene>
    <name evidence="7" type="primary">mraZ</name>
    <name evidence="9" type="ORF">C4B25_04000</name>
</gene>
<name>A0A4R0XJ97_9MOLU</name>
<dbReference type="EMBL" id="PSZP01000041">
    <property type="protein sequence ID" value="TCG10494.1"/>
    <property type="molecule type" value="Genomic_DNA"/>
</dbReference>
<dbReference type="RefSeq" id="WP_131613769.1">
    <property type="nucleotide sequence ID" value="NZ_PSZP01000041.1"/>
</dbReference>
<evidence type="ECO:0000256" key="6">
    <source>
        <dbReference type="ARBA" id="ARBA00023163"/>
    </source>
</evidence>
<dbReference type="CDD" id="cd16321">
    <property type="entry name" value="MraZ_C"/>
    <property type="match status" value="1"/>
</dbReference>
<dbReference type="Gene3D" id="3.40.1550.20">
    <property type="entry name" value="Transcriptional regulator MraZ domain"/>
    <property type="match status" value="1"/>
</dbReference>
<comment type="subcellular location">
    <subcellularLocation>
        <location evidence="7">Cytoplasm</location>
        <location evidence="7">Nucleoid</location>
    </subcellularLocation>
</comment>
<protein>
    <recommendedName>
        <fullName evidence="1 7">Transcriptional regulator MraZ</fullName>
    </recommendedName>
</protein>
<dbReference type="AlphaFoldDB" id="A0A4R0XJ97"/>
<comment type="caution">
    <text evidence="9">The sequence shown here is derived from an EMBL/GenBank/DDBJ whole genome shotgun (WGS) entry which is preliminary data.</text>
</comment>
<comment type="similarity">
    <text evidence="7">Belongs to the MraZ family.</text>
</comment>
<evidence type="ECO:0000256" key="4">
    <source>
        <dbReference type="ARBA" id="ARBA00023015"/>
    </source>
</evidence>
<evidence type="ECO:0000256" key="3">
    <source>
        <dbReference type="ARBA" id="ARBA00022737"/>
    </source>
</evidence>
<keyword evidence="2 7" id="KW-0963">Cytoplasm</keyword>
<dbReference type="InterPro" id="IPR037914">
    <property type="entry name" value="SpoVT-AbrB_sf"/>
</dbReference>
<dbReference type="PROSITE" id="PS51740">
    <property type="entry name" value="SPOVT_ABRB"/>
    <property type="match status" value="2"/>
</dbReference>
<proteinExistence type="inferred from homology"/>
<organism evidence="9 10">
    <name type="scientific">Mycoplasma todarodis</name>
    <dbReference type="NCBI Taxonomy" id="1937191"/>
    <lineage>
        <taxon>Bacteria</taxon>
        <taxon>Bacillati</taxon>
        <taxon>Mycoplasmatota</taxon>
        <taxon>Mollicutes</taxon>
        <taxon>Mycoplasmataceae</taxon>
        <taxon>Mycoplasma</taxon>
    </lineage>
</organism>